<gene>
    <name evidence="2" type="ORF">GS660_11805</name>
</gene>
<accession>A0A6L8VHB7</accession>
<evidence type="ECO:0000313" key="2">
    <source>
        <dbReference type="EMBL" id="MZQ89777.1"/>
    </source>
</evidence>
<dbReference type="OrthoDB" id="3572539at2"/>
<dbReference type="EMBL" id="WWNR01000007">
    <property type="protein sequence ID" value="MZQ89777.1"/>
    <property type="molecule type" value="Genomic_DNA"/>
</dbReference>
<dbReference type="Gene3D" id="3.40.50.620">
    <property type="entry name" value="HUPs"/>
    <property type="match status" value="1"/>
</dbReference>
<feature type="domain" description="Diphthamide synthase" evidence="1">
    <location>
        <begin position="6"/>
        <end position="209"/>
    </location>
</feature>
<evidence type="ECO:0000313" key="3">
    <source>
        <dbReference type="Proteomes" id="UP000477083"/>
    </source>
</evidence>
<dbReference type="Pfam" id="PF01902">
    <property type="entry name" value="Diphthami_syn_2"/>
    <property type="match status" value="1"/>
</dbReference>
<name>A0A6L8VHB7_9RHOB</name>
<dbReference type="Gene3D" id="3.90.1490.10">
    <property type="entry name" value="putative n-type atp pyrophosphatase, domain 2"/>
    <property type="match status" value="1"/>
</dbReference>
<keyword evidence="2" id="KW-0547">Nucleotide-binding</keyword>
<evidence type="ECO:0000259" key="1">
    <source>
        <dbReference type="Pfam" id="PF01902"/>
    </source>
</evidence>
<comment type="caution">
    <text evidence="2">The sequence shown here is derived from an EMBL/GenBank/DDBJ whole genome shotgun (WGS) entry which is preliminary data.</text>
</comment>
<sequence length="222" mass="24064">MTAPKAVLSWSSGKDCAFALLEARRLGLADVVAVLTTTNEAFDRVAMHGTRAALLARQADALGLPLIEVPLPWPCSNEEYESRMAAAMDQVAALGVRHMVFGDLFLEDVRAYREEKLRPLGVEAIFPLWGRPTHSLARDMIAAGIDARLVTVDPRHLDASFAGRRFDASLLADLPATVDPCGERGEFHTAVVAGPMFSAPIPVTLGETVHRDGFVYTDLIPD</sequence>
<dbReference type="GO" id="GO:0005524">
    <property type="term" value="F:ATP binding"/>
    <property type="evidence" value="ECO:0007669"/>
    <property type="project" value="UniProtKB-KW"/>
</dbReference>
<organism evidence="2 3">
    <name type="scientific">Frigidibacter albus</name>
    <dbReference type="NCBI Taxonomy" id="1465486"/>
    <lineage>
        <taxon>Bacteria</taxon>
        <taxon>Pseudomonadati</taxon>
        <taxon>Pseudomonadota</taxon>
        <taxon>Alphaproteobacteria</taxon>
        <taxon>Rhodobacterales</taxon>
        <taxon>Paracoccaceae</taxon>
        <taxon>Frigidibacter</taxon>
    </lineage>
</organism>
<dbReference type="CDD" id="cd01994">
    <property type="entry name" value="AANH_PF0828-like"/>
    <property type="match status" value="1"/>
</dbReference>
<dbReference type="Proteomes" id="UP000477083">
    <property type="component" value="Unassembled WGS sequence"/>
</dbReference>
<keyword evidence="3" id="KW-1185">Reference proteome</keyword>
<dbReference type="InterPro" id="IPR014729">
    <property type="entry name" value="Rossmann-like_a/b/a_fold"/>
</dbReference>
<dbReference type="InterPro" id="IPR002761">
    <property type="entry name" value="Diphthami_syn_dom"/>
</dbReference>
<reference evidence="2 3" key="1">
    <citation type="submission" date="2020-01" db="EMBL/GenBank/DDBJ databases">
        <title>Frigidibacter albus SP32T (=CGMCC 1.13995T).</title>
        <authorList>
            <person name="Liao X."/>
        </authorList>
    </citation>
    <scope>NUCLEOTIDE SEQUENCE [LARGE SCALE GENOMIC DNA]</scope>
    <source>
        <strain evidence="2 3">SP32</strain>
    </source>
</reference>
<keyword evidence="2" id="KW-0067">ATP-binding</keyword>
<protein>
    <submittedName>
        <fullName evidence="2">ATP-binding protein</fullName>
    </submittedName>
</protein>
<proteinExistence type="predicted"/>
<dbReference type="SUPFAM" id="SSF52402">
    <property type="entry name" value="Adenine nucleotide alpha hydrolases-like"/>
    <property type="match status" value="1"/>
</dbReference>
<dbReference type="AlphaFoldDB" id="A0A6L8VHB7"/>
<dbReference type="RefSeq" id="WP_161346723.1">
    <property type="nucleotide sequence ID" value="NZ_BMGW01000007.1"/>
</dbReference>